<protein>
    <recommendedName>
        <fullName evidence="4">Legume lectin domain-containing protein</fullName>
    </recommendedName>
</protein>
<dbReference type="PANTHER" id="PTHR32401:SF47">
    <property type="entry name" value="LEGUME LECTIN DOMAIN-CONTAINING PROTEIN"/>
    <property type="match status" value="1"/>
</dbReference>
<dbReference type="InterPro" id="IPR050258">
    <property type="entry name" value="Leguminous_Lectin"/>
</dbReference>
<dbReference type="CDD" id="cd06899">
    <property type="entry name" value="lectin_legume_LecRK_Arcelin_ConA"/>
    <property type="match status" value="1"/>
</dbReference>
<comment type="caution">
    <text evidence="5">The sequence shown here is derived from an EMBL/GenBank/DDBJ whole genome shotgun (WGS) entry which is preliminary data.</text>
</comment>
<dbReference type="AlphaFoldDB" id="A0AAN9HSP9"/>
<dbReference type="InterPro" id="IPR001220">
    <property type="entry name" value="Legume_lectin_dom"/>
</dbReference>
<dbReference type="Proteomes" id="UP001372338">
    <property type="component" value="Unassembled WGS sequence"/>
</dbReference>
<sequence>MLLHNNVKSDSVSFSFPNFNPEQEFELGFHGDARPLGGIIQLTRRDGPEGTTLHKHNVGRVVYRPPVQLWDKNKGKVADFETEFTFLVDTAGLPIHGDGLSFFIIPYHADDRMPRDSSGGFLGLFSPETAFNSHRNQIVAIEFDSFGNEWDPEPVPIAPHVGIDINSLESVKTVEWPINYVPQGSIGKARIRYNSKARELSVLVGYNTDDEPERFVISLTHTIDLPGVLPELVKIGFSGATGDQVETHDILSWSFTSRI</sequence>
<dbReference type="GO" id="GO:0030246">
    <property type="term" value="F:carbohydrate binding"/>
    <property type="evidence" value="ECO:0007669"/>
    <property type="project" value="UniProtKB-KW"/>
</dbReference>
<dbReference type="PIRSF" id="PIRSF002690">
    <property type="entry name" value="L-type_lectin_plant"/>
    <property type="match status" value="1"/>
</dbReference>
<evidence type="ECO:0000313" key="5">
    <source>
        <dbReference type="EMBL" id="KAK7250477.1"/>
    </source>
</evidence>
<evidence type="ECO:0000313" key="6">
    <source>
        <dbReference type="Proteomes" id="UP001372338"/>
    </source>
</evidence>
<dbReference type="InterPro" id="IPR016363">
    <property type="entry name" value="L-lectin"/>
</dbReference>
<dbReference type="PANTHER" id="PTHR32401">
    <property type="entry name" value="CONCANAVALIN A-LIKE LECTIN FAMILY PROTEIN"/>
    <property type="match status" value="1"/>
</dbReference>
<dbReference type="EMBL" id="JAYWIO010000007">
    <property type="protein sequence ID" value="KAK7250477.1"/>
    <property type="molecule type" value="Genomic_DNA"/>
</dbReference>
<accession>A0AAN9HSP9</accession>
<dbReference type="InterPro" id="IPR013320">
    <property type="entry name" value="ConA-like_dom_sf"/>
</dbReference>
<gene>
    <name evidence="5" type="ORF">RIF29_32945</name>
</gene>
<dbReference type="Pfam" id="PF00139">
    <property type="entry name" value="Lectin_legB"/>
    <property type="match status" value="1"/>
</dbReference>
<reference evidence="5 6" key="1">
    <citation type="submission" date="2024-01" db="EMBL/GenBank/DDBJ databases">
        <title>The genomes of 5 underutilized Papilionoideae crops provide insights into root nodulation and disease resistanc.</title>
        <authorList>
            <person name="Yuan L."/>
        </authorList>
    </citation>
    <scope>NUCLEOTIDE SEQUENCE [LARGE SCALE GENOMIC DNA]</scope>
    <source>
        <strain evidence="5">ZHUSHIDOU_FW_LH</strain>
        <tissue evidence="5">Leaf</tissue>
    </source>
</reference>
<comment type="similarity">
    <text evidence="1">Belongs to the leguminous lectin family.</text>
</comment>
<evidence type="ECO:0000256" key="1">
    <source>
        <dbReference type="ARBA" id="ARBA00007606"/>
    </source>
</evidence>
<evidence type="ECO:0000259" key="4">
    <source>
        <dbReference type="Pfam" id="PF00139"/>
    </source>
</evidence>
<proteinExistence type="inferred from homology"/>
<organism evidence="5 6">
    <name type="scientific">Crotalaria pallida</name>
    <name type="common">Smooth rattlebox</name>
    <name type="synonym">Crotalaria striata</name>
    <dbReference type="NCBI Taxonomy" id="3830"/>
    <lineage>
        <taxon>Eukaryota</taxon>
        <taxon>Viridiplantae</taxon>
        <taxon>Streptophyta</taxon>
        <taxon>Embryophyta</taxon>
        <taxon>Tracheophyta</taxon>
        <taxon>Spermatophyta</taxon>
        <taxon>Magnoliopsida</taxon>
        <taxon>eudicotyledons</taxon>
        <taxon>Gunneridae</taxon>
        <taxon>Pentapetalae</taxon>
        <taxon>rosids</taxon>
        <taxon>fabids</taxon>
        <taxon>Fabales</taxon>
        <taxon>Fabaceae</taxon>
        <taxon>Papilionoideae</taxon>
        <taxon>50 kb inversion clade</taxon>
        <taxon>genistoids sensu lato</taxon>
        <taxon>core genistoids</taxon>
        <taxon>Crotalarieae</taxon>
        <taxon>Crotalaria</taxon>
    </lineage>
</organism>
<dbReference type="SUPFAM" id="SSF49899">
    <property type="entry name" value="Concanavalin A-like lectins/glucanases"/>
    <property type="match status" value="1"/>
</dbReference>
<feature type="domain" description="Legume lectin" evidence="4">
    <location>
        <begin position="11"/>
        <end position="257"/>
    </location>
</feature>
<evidence type="ECO:0000256" key="2">
    <source>
        <dbReference type="ARBA" id="ARBA00022734"/>
    </source>
</evidence>
<keyword evidence="3" id="KW-0464">Manganese</keyword>
<name>A0AAN9HSP9_CROPI</name>
<evidence type="ECO:0000256" key="3">
    <source>
        <dbReference type="ARBA" id="ARBA00023211"/>
    </source>
</evidence>
<dbReference type="Gene3D" id="2.60.120.200">
    <property type="match status" value="1"/>
</dbReference>
<keyword evidence="2" id="KW-0430">Lectin</keyword>
<keyword evidence="6" id="KW-1185">Reference proteome</keyword>